<feature type="chain" id="PRO_5019560025" evidence="3">
    <location>
        <begin position="30"/>
        <end position="429"/>
    </location>
</feature>
<evidence type="ECO:0000313" key="5">
    <source>
        <dbReference type="Proteomes" id="UP000287171"/>
    </source>
</evidence>
<keyword evidence="2" id="KW-0472">Membrane</keyword>
<dbReference type="AlphaFoldDB" id="A0A402BJ62"/>
<dbReference type="EMBL" id="BIFT01000002">
    <property type="protein sequence ID" value="GCE31379.1"/>
    <property type="molecule type" value="Genomic_DNA"/>
</dbReference>
<keyword evidence="3" id="KW-0732">Signal</keyword>
<reference evidence="5" key="1">
    <citation type="submission" date="2018-12" db="EMBL/GenBank/DDBJ databases">
        <title>Tengunoibacter tsumagoiensis gen. nov., sp. nov., Dictyobacter kobayashii sp. nov., D. alpinus sp. nov., and D. joshuensis sp. nov. and description of Dictyobacteraceae fam. nov. within the order Ktedonobacterales isolated from Tengu-no-mugimeshi.</title>
        <authorList>
            <person name="Wang C.M."/>
            <person name="Zheng Y."/>
            <person name="Sakai Y."/>
            <person name="Toyoda A."/>
            <person name="Minakuchi Y."/>
            <person name="Abe K."/>
            <person name="Yokota A."/>
            <person name="Yabe S."/>
        </authorList>
    </citation>
    <scope>NUCLEOTIDE SEQUENCE [LARGE SCALE GENOMIC DNA]</scope>
    <source>
        <strain evidence="5">Uno16</strain>
    </source>
</reference>
<sequence>MYLQKRQWRKGCIYALACLIMVLSMVSLTSQGAAKATARLENQQQSYAGGCPIFPADNAWNQDISALPVHPLSANYVASMGGAQSMHADFGAGLYNGAPIGIPYAVVPASQPGVPVQFDYAGESEPGPYPVPTTTAIEGGAQSSGDRHVLVIQSGTCKLYEMFSSYPQGTGWHAGSGAVWNLTTNDLRPQGWTSADAAGLPILPGLARYDEVASGAINHALRFTANATQKAFVWPARHFASSNSDPNLPPMGLRMRLKANIDISAYPPQTRIVLTALKRYGMILADNGSSWFVGGAPDDRWINDDLASLRSIKGSDFEAVDTSSMVINANSAQAHGAVAASTPVPATPTHSASPTKQAVQTANKTPSPLALRRRPGINITTDTTQTHSQAPAREKAADNPPVFLWVGLALAICTSAGGLVGIRLWRKYR</sequence>
<feature type="region of interest" description="Disordered" evidence="1">
    <location>
        <begin position="342"/>
        <end position="372"/>
    </location>
</feature>
<dbReference type="RefSeq" id="WP_218027627.1">
    <property type="nucleotide sequence ID" value="NZ_BIFT01000002.1"/>
</dbReference>
<feature type="signal peptide" evidence="3">
    <location>
        <begin position="1"/>
        <end position="29"/>
    </location>
</feature>
<organism evidence="4 5">
    <name type="scientific">Dictyobacter alpinus</name>
    <dbReference type="NCBI Taxonomy" id="2014873"/>
    <lineage>
        <taxon>Bacteria</taxon>
        <taxon>Bacillati</taxon>
        <taxon>Chloroflexota</taxon>
        <taxon>Ktedonobacteria</taxon>
        <taxon>Ktedonobacterales</taxon>
        <taxon>Dictyobacteraceae</taxon>
        <taxon>Dictyobacter</taxon>
    </lineage>
</organism>
<evidence type="ECO:0000256" key="1">
    <source>
        <dbReference type="SAM" id="MobiDB-lite"/>
    </source>
</evidence>
<evidence type="ECO:0000256" key="2">
    <source>
        <dbReference type="SAM" id="Phobius"/>
    </source>
</evidence>
<feature type="compositionally biased region" description="Polar residues" evidence="1">
    <location>
        <begin position="356"/>
        <end position="366"/>
    </location>
</feature>
<proteinExistence type="predicted"/>
<dbReference type="Proteomes" id="UP000287171">
    <property type="component" value="Unassembled WGS sequence"/>
</dbReference>
<feature type="transmembrane region" description="Helical" evidence="2">
    <location>
        <begin position="402"/>
        <end position="425"/>
    </location>
</feature>
<gene>
    <name evidence="4" type="ORF">KDA_68630</name>
</gene>
<protein>
    <submittedName>
        <fullName evidence="4">Uncharacterized protein</fullName>
    </submittedName>
</protein>
<keyword evidence="5" id="KW-1185">Reference proteome</keyword>
<comment type="caution">
    <text evidence="4">The sequence shown here is derived from an EMBL/GenBank/DDBJ whole genome shotgun (WGS) entry which is preliminary data.</text>
</comment>
<evidence type="ECO:0000256" key="3">
    <source>
        <dbReference type="SAM" id="SignalP"/>
    </source>
</evidence>
<feature type="compositionally biased region" description="Low complexity" evidence="1">
    <location>
        <begin position="342"/>
        <end position="355"/>
    </location>
</feature>
<evidence type="ECO:0000313" key="4">
    <source>
        <dbReference type="EMBL" id="GCE31379.1"/>
    </source>
</evidence>
<name>A0A402BJ62_9CHLR</name>
<keyword evidence="2" id="KW-1133">Transmembrane helix</keyword>
<keyword evidence="2" id="KW-0812">Transmembrane</keyword>
<accession>A0A402BJ62</accession>